<dbReference type="Pfam" id="PF02518">
    <property type="entry name" value="HATPase_c"/>
    <property type="match status" value="1"/>
</dbReference>
<dbReference type="InterPro" id="IPR036097">
    <property type="entry name" value="HisK_dim/P_sf"/>
</dbReference>
<keyword evidence="10" id="KW-0812">Transmembrane</keyword>
<dbReference type="EC" id="2.7.13.3" evidence="3"/>
<dbReference type="GO" id="GO:0000156">
    <property type="term" value="F:phosphorelay response regulator activity"/>
    <property type="evidence" value="ECO:0007669"/>
    <property type="project" value="TreeGrafter"/>
</dbReference>
<organism evidence="13 14">
    <name type="scientific">Pelotomaculum propionicicum</name>
    <dbReference type="NCBI Taxonomy" id="258475"/>
    <lineage>
        <taxon>Bacteria</taxon>
        <taxon>Bacillati</taxon>
        <taxon>Bacillota</taxon>
        <taxon>Clostridia</taxon>
        <taxon>Eubacteriales</taxon>
        <taxon>Desulfotomaculaceae</taxon>
        <taxon>Pelotomaculum</taxon>
    </lineage>
</organism>
<dbReference type="InterPro" id="IPR050351">
    <property type="entry name" value="BphY/WalK/GraS-like"/>
</dbReference>
<evidence type="ECO:0000256" key="10">
    <source>
        <dbReference type="SAM" id="Phobius"/>
    </source>
</evidence>
<keyword evidence="7" id="KW-0418">Kinase</keyword>
<dbReference type="CDD" id="cd00075">
    <property type="entry name" value="HATPase"/>
    <property type="match status" value="1"/>
</dbReference>
<proteinExistence type="predicted"/>
<dbReference type="InterPro" id="IPR003594">
    <property type="entry name" value="HATPase_dom"/>
</dbReference>
<dbReference type="PANTHER" id="PTHR42878:SF7">
    <property type="entry name" value="SENSOR HISTIDINE KINASE GLRK"/>
    <property type="match status" value="1"/>
</dbReference>
<dbReference type="OrthoDB" id="9813151at2"/>
<accession>A0A4Y7RR58</accession>
<dbReference type="Proteomes" id="UP000297597">
    <property type="component" value="Unassembled WGS sequence"/>
</dbReference>
<dbReference type="SUPFAM" id="SSF158472">
    <property type="entry name" value="HAMP domain-like"/>
    <property type="match status" value="1"/>
</dbReference>
<dbReference type="InterPro" id="IPR003660">
    <property type="entry name" value="HAMP_dom"/>
</dbReference>
<evidence type="ECO:0000256" key="8">
    <source>
        <dbReference type="ARBA" id="ARBA00022840"/>
    </source>
</evidence>
<comment type="caution">
    <text evidence="13">The sequence shown here is derived from an EMBL/GenBank/DDBJ whole genome shotgun (WGS) entry which is preliminary data.</text>
</comment>
<evidence type="ECO:0000256" key="4">
    <source>
        <dbReference type="ARBA" id="ARBA00022553"/>
    </source>
</evidence>
<dbReference type="SMART" id="SM00387">
    <property type="entry name" value="HATPase_c"/>
    <property type="match status" value="1"/>
</dbReference>
<dbReference type="SUPFAM" id="SSF55874">
    <property type="entry name" value="ATPase domain of HSP90 chaperone/DNA topoisomerase II/histidine kinase"/>
    <property type="match status" value="1"/>
</dbReference>
<evidence type="ECO:0000256" key="7">
    <source>
        <dbReference type="ARBA" id="ARBA00022777"/>
    </source>
</evidence>
<dbReference type="Pfam" id="PF00672">
    <property type="entry name" value="HAMP"/>
    <property type="match status" value="1"/>
</dbReference>
<keyword evidence="6" id="KW-0547">Nucleotide-binding</keyword>
<dbReference type="CDD" id="cd00082">
    <property type="entry name" value="HisKA"/>
    <property type="match status" value="1"/>
</dbReference>
<sequence>MCKKVVNHKTVPMLTYWTSRYVLVLLLSLLVLAIISGIWIRFNAYEHIYNLLEMRAEQLAGMYDRETQEIVFPARQQGEIESNRYKFTSSFSEVVQIAGRSGKVQTYKKEKPVNEISVLYEISAQHQEVLDGRTIHEKFEVDGQTWLRVGVPIYQDGTAGWALYVSLPARNMLQQISRLYGSLALVTVTILIAGWLVLYFLSRGLTRPLRQVATAAQDIAGGKYDPALPEQVKERELQQLIVSFSDMAKQLKQLEQLRTDLLAGVSHELRTPITSIRGMIQAVQSKVVTGSEAEEFLKITLNEAKRLQLMVEELLDFSSFEAGAAPIRQETVDLSRLVAEVVRQLGSSPEFLNLRFAANLPAEQVWVKGDAGRLRQIIINLFNNSQRASATAIRIDLSTEAGQVIIDVWDNGRGIALKDQPYVFERFYRGLPAKKKGLGLGLTLSRLLARAHGGDLSLRSTGAEGTVFRLYLPGSFPGQET</sequence>
<comment type="catalytic activity">
    <reaction evidence="1">
        <text>ATP + protein L-histidine = ADP + protein N-phospho-L-histidine.</text>
        <dbReference type="EC" id="2.7.13.3"/>
    </reaction>
</comment>
<evidence type="ECO:0000256" key="6">
    <source>
        <dbReference type="ARBA" id="ARBA00022741"/>
    </source>
</evidence>
<evidence type="ECO:0000313" key="14">
    <source>
        <dbReference type="Proteomes" id="UP000297597"/>
    </source>
</evidence>
<keyword evidence="8" id="KW-0067">ATP-binding</keyword>
<evidence type="ECO:0000259" key="12">
    <source>
        <dbReference type="PROSITE" id="PS50885"/>
    </source>
</evidence>
<dbReference type="CDD" id="cd06225">
    <property type="entry name" value="HAMP"/>
    <property type="match status" value="1"/>
</dbReference>
<name>A0A4Y7RR58_9FIRM</name>
<evidence type="ECO:0000256" key="5">
    <source>
        <dbReference type="ARBA" id="ARBA00022679"/>
    </source>
</evidence>
<dbReference type="SUPFAM" id="SSF47384">
    <property type="entry name" value="Homodimeric domain of signal transducing histidine kinase"/>
    <property type="match status" value="1"/>
</dbReference>
<dbReference type="Gene3D" id="3.30.565.10">
    <property type="entry name" value="Histidine kinase-like ATPase, C-terminal domain"/>
    <property type="match status" value="1"/>
</dbReference>
<dbReference type="PRINTS" id="PR00344">
    <property type="entry name" value="BCTRLSENSOR"/>
</dbReference>
<dbReference type="SMART" id="SM00388">
    <property type="entry name" value="HisKA"/>
    <property type="match status" value="1"/>
</dbReference>
<evidence type="ECO:0000256" key="3">
    <source>
        <dbReference type="ARBA" id="ARBA00012438"/>
    </source>
</evidence>
<evidence type="ECO:0000313" key="13">
    <source>
        <dbReference type="EMBL" id="TEB11478.1"/>
    </source>
</evidence>
<reference evidence="13 14" key="1">
    <citation type="journal article" date="2018" name="Environ. Microbiol.">
        <title>Novel energy conservation strategies and behaviour of Pelotomaculum schinkii driving syntrophic propionate catabolism.</title>
        <authorList>
            <person name="Hidalgo-Ahumada C.A.P."/>
            <person name="Nobu M.K."/>
            <person name="Narihiro T."/>
            <person name="Tamaki H."/>
            <person name="Liu W.T."/>
            <person name="Kamagata Y."/>
            <person name="Stams A.J.M."/>
            <person name="Imachi H."/>
            <person name="Sousa D.Z."/>
        </authorList>
    </citation>
    <scope>NUCLEOTIDE SEQUENCE [LARGE SCALE GENOMIC DNA]</scope>
    <source>
        <strain evidence="13 14">MGP</strain>
    </source>
</reference>
<comment type="subcellular location">
    <subcellularLocation>
        <location evidence="2">Membrane</location>
    </subcellularLocation>
</comment>
<dbReference type="InterPro" id="IPR004358">
    <property type="entry name" value="Sig_transdc_His_kin-like_C"/>
</dbReference>
<dbReference type="InterPro" id="IPR005467">
    <property type="entry name" value="His_kinase_dom"/>
</dbReference>
<dbReference type="InterPro" id="IPR036890">
    <property type="entry name" value="HATPase_C_sf"/>
</dbReference>
<dbReference type="GO" id="GO:0016020">
    <property type="term" value="C:membrane"/>
    <property type="evidence" value="ECO:0007669"/>
    <property type="project" value="UniProtKB-SubCell"/>
</dbReference>
<keyword evidence="5 13" id="KW-0808">Transferase</keyword>
<dbReference type="FunFam" id="1.10.287.130:FF:000001">
    <property type="entry name" value="Two-component sensor histidine kinase"/>
    <property type="match status" value="1"/>
</dbReference>
<dbReference type="SMART" id="SM00304">
    <property type="entry name" value="HAMP"/>
    <property type="match status" value="1"/>
</dbReference>
<protein>
    <recommendedName>
        <fullName evidence="3">histidine kinase</fullName>
        <ecNumber evidence="3">2.7.13.3</ecNumber>
    </recommendedName>
</protein>
<dbReference type="Pfam" id="PF00512">
    <property type="entry name" value="HisKA"/>
    <property type="match status" value="1"/>
</dbReference>
<dbReference type="Gene3D" id="1.10.287.130">
    <property type="match status" value="1"/>
</dbReference>
<dbReference type="GO" id="GO:0000155">
    <property type="term" value="F:phosphorelay sensor kinase activity"/>
    <property type="evidence" value="ECO:0007669"/>
    <property type="project" value="InterPro"/>
</dbReference>
<dbReference type="GO" id="GO:0007234">
    <property type="term" value="P:osmosensory signaling via phosphorelay pathway"/>
    <property type="evidence" value="ECO:0007669"/>
    <property type="project" value="TreeGrafter"/>
</dbReference>
<dbReference type="PROSITE" id="PS50109">
    <property type="entry name" value="HIS_KIN"/>
    <property type="match status" value="1"/>
</dbReference>
<dbReference type="GO" id="GO:0030295">
    <property type="term" value="F:protein kinase activator activity"/>
    <property type="evidence" value="ECO:0007669"/>
    <property type="project" value="TreeGrafter"/>
</dbReference>
<dbReference type="PROSITE" id="PS50885">
    <property type="entry name" value="HAMP"/>
    <property type="match status" value="1"/>
</dbReference>
<feature type="transmembrane region" description="Helical" evidence="10">
    <location>
        <begin position="21"/>
        <end position="42"/>
    </location>
</feature>
<dbReference type="EMBL" id="QFFZ01000014">
    <property type="protein sequence ID" value="TEB11478.1"/>
    <property type="molecule type" value="Genomic_DNA"/>
</dbReference>
<evidence type="ECO:0000256" key="9">
    <source>
        <dbReference type="ARBA" id="ARBA00023012"/>
    </source>
</evidence>
<keyword evidence="14" id="KW-1185">Reference proteome</keyword>
<feature type="domain" description="HAMP" evidence="12">
    <location>
        <begin position="203"/>
        <end position="256"/>
    </location>
</feature>
<dbReference type="PANTHER" id="PTHR42878">
    <property type="entry name" value="TWO-COMPONENT HISTIDINE KINASE"/>
    <property type="match status" value="1"/>
</dbReference>
<dbReference type="Gene3D" id="6.10.340.10">
    <property type="match status" value="1"/>
</dbReference>
<gene>
    <name evidence="13" type="primary">phoR_1</name>
    <name evidence="13" type="ORF">Pmgp_01666</name>
</gene>
<feature type="domain" description="Histidine kinase" evidence="11">
    <location>
        <begin position="264"/>
        <end position="476"/>
    </location>
</feature>
<keyword evidence="9" id="KW-0902">Two-component regulatory system</keyword>
<evidence type="ECO:0000256" key="2">
    <source>
        <dbReference type="ARBA" id="ARBA00004370"/>
    </source>
</evidence>
<keyword evidence="4" id="KW-0597">Phosphoprotein</keyword>
<evidence type="ECO:0000259" key="11">
    <source>
        <dbReference type="PROSITE" id="PS50109"/>
    </source>
</evidence>
<keyword evidence="10" id="KW-1133">Transmembrane helix</keyword>
<dbReference type="InterPro" id="IPR003661">
    <property type="entry name" value="HisK_dim/P_dom"/>
</dbReference>
<evidence type="ECO:0000256" key="1">
    <source>
        <dbReference type="ARBA" id="ARBA00000085"/>
    </source>
</evidence>
<keyword evidence="10" id="KW-0472">Membrane</keyword>
<dbReference type="RefSeq" id="WP_134213526.1">
    <property type="nucleotide sequence ID" value="NZ_QFFZ01000014.1"/>
</dbReference>
<dbReference type="AlphaFoldDB" id="A0A4Y7RR58"/>
<feature type="transmembrane region" description="Helical" evidence="10">
    <location>
        <begin position="179"/>
        <end position="201"/>
    </location>
</feature>